<protein>
    <submittedName>
        <fullName evidence="1">Prevent-host-death protein</fullName>
    </submittedName>
</protein>
<dbReference type="EMBL" id="CP094529">
    <property type="protein sequence ID" value="UOE37267.1"/>
    <property type="molecule type" value="Genomic_DNA"/>
</dbReference>
<proteinExistence type="predicted"/>
<gene>
    <name evidence="1" type="ORF">MTP08_09325</name>
</gene>
<evidence type="ECO:0000313" key="1">
    <source>
        <dbReference type="EMBL" id="UOE37267.1"/>
    </source>
</evidence>
<evidence type="ECO:0000313" key="2">
    <source>
        <dbReference type="Proteomes" id="UP000831068"/>
    </source>
</evidence>
<reference evidence="1 2" key="1">
    <citation type="submission" date="2022-03" db="EMBL/GenBank/DDBJ databases">
        <title>Chryseobacterium sp. isolated from the Andong Sikhe.</title>
        <authorList>
            <person name="Won M."/>
            <person name="Kim S.-J."/>
            <person name="Kwon S.-W."/>
        </authorList>
    </citation>
    <scope>NUCLEOTIDE SEQUENCE [LARGE SCALE GENOMIC DNA]</scope>
    <source>
        <strain evidence="1 2">ADR-1</strain>
    </source>
</reference>
<accession>A0ABY4BDM6</accession>
<sequence>MNYQLQLRTPESNLTLVFHAIVFDSFKVNVIERYTGKGTKLCEVVLKVRTLDDQIVHRKDGFIKIKLKDEDFEMYKNLTRTLTSYDYKNKLINRNKADEDFVHFLLRIVIINYDFN</sequence>
<keyword evidence="2" id="KW-1185">Reference proteome</keyword>
<dbReference type="RefSeq" id="WP_243575773.1">
    <property type="nucleotide sequence ID" value="NZ_CP094529.1"/>
</dbReference>
<name>A0ABY4BDM6_9FLAO</name>
<organism evidence="1 2">
    <name type="scientific">Chryseobacterium oryzae</name>
    <dbReference type="NCBI Taxonomy" id="2929799"/>
    <lineage>
        <taxon>Bacteria</taxon>
        <taxon>Pseudomonadati</taxon>
        <taxon>Bacteroidota</taxon>
        <taxon>Flavobacteriia</taxon>
        <taxon>Flavobacteriales</taxon>
        <taxon>Weeksellaceae</taxon>
        <taxon>Chryseobacterium group</taxon>
        <taxon>Chryseobacterium</taxon>
    </lineage>
</organism>
<dbReference type="Proteomes" id="UP000831068">
    <property type="component" value="Chromosome"/>
</dbReference>